<keyword evidence="7" id="KW-1185">Reference proteome</keyword>
<dbReference type="STRING" id="890420.SAMN05216226_1267"/>
<feature type="transmembrane region" description="Helical" evidence="4">
    <location>
        <begin position="6"/>
        <end position="22"/>
    </location>
</feature>
<evidence type="ECO:0000256" key="3">
    <source>
        <dbReference type="SAM" id="MobiDB-lite"/>
    </source>
</evidence>
<evidence type="ECO:0000256" key="4">
    <source>
        <dbReference type="SAM" id="Phobius"/>
    </source>
</evidence>
<keyword evidence="2" id="KW-0067">ATP-binding</keyword>
<sequence>MSIYGAIGVVVAAVVGAWWLIYSPSPTPGEPKTVKDSVPESLQGGAPTLEERRRRAEARRVSSDGGDSEGGRSDESEAGDVLDGINTGFDWETDGDVSFDDVGGMDDVIKQLRRDVVIPVLDEWGAAEELGVIPPNVLLEGLPGTGKTHVATALATELGVPFAPISGSDLQSKSINASPQNVSRMFSEAERVAEAAGGAVLFIDEVDSVLSARGVGNSHREDSKVVAEFLNNLEVTGESGVVVVAATNRVDQLDSAGVRAGRFDVSIHVGLPGKSDRAEILRTQLRNRRSAVSSECVRDVAACTKDWSAAETEIHVSEPLTPNTQTAMRTIL</sequence>
<keyword evidence="4" id="KW-0812">Transmembrane</keyword>
<protein>
    <submittedName>
        <fullName evidence="6">ATPase family associated with various cellular activities (AAA)</fullName>
    </submittedName>
</protein>
<dbReference type="EMBL" id="FNFC01000026">
    <property type="protein sequence ID" value="SDK15256.1"/>
    <property type="molecule type" value="Genomic_DNA"/>
</dbReference>
<evidence type="ECO:0000259" key="5">
    <source>
        <dbReference type="SMART" id="SM00382"/>
    </source>
</evidence>
<dbReference type="PANTHER" id="PTHR23077:SF27">
    <property type="entry name" value="ATPASE FAMILY GENE 2 PROTEIN HOMOLOG A"/>
    <property type="match status" value="1"/>
</dbReference>
<keyword evidence="4" id="KW-0472">Membrane</keyword>
<dbReference type="AlphaFoldDB" id="A0A1G8ZJJ6"/>
<dbReference type="Proteomes" id="UP000198856">
    <property type="component" value="Unassembled WGS sequence"/>
</dbReference>
<dbReference type="GO" id="GO:0005737">
    <property type="term" value="C:cytoplasm"/>
    <property type="evidence" value="ECO:0007669"/>
    <property type="project" value="TreeGrafter"/>
</dbReference>
<dbReference type="GO" id="GO:0016887">
    <property type="term" value="F:ATP hydrolysis activity"/>
    <property type="evidence" value="ECO:0007669"/>
    <property type="project" value="InterPro"/>
</dbReference>
<dbReference type="InterPro" id="IPR003959">
    <property type="entry name" value="ATPase_AAA_core"/>
</dbReference>
<dbReference type="SUPFAM" id="SSF52540">
    <property type="entry name" value="P-loop containing nucleoside triphosphate hydrolases"/>
    <property type="match status" value="1"/>
</dbReference>
<evidence type="ECO:0000313" key="6">
    <source>
        <dbReference type="EMBL" id="SDK15256.1"/>
    </source>
</evidence>
<dbReference type="InterPro" id="IPR003593">
    <property type="entry name" value="AAA+_ATPase"/>
</dbReference>
<keyword evidence="1" id="KW-0547">Nucleotide-binding</keyword>
<accession>A0A1G8ZJJ6</accession>
<dbReference type="RefSeq" id="WP_092704800.1">
    <property type="nucleotide sequence ID" value="NZ_FNFC01000026.1"/>
</dbReference>
<proteinExistence type="predicted"/>
<feature type="region of interest" description="Disordered" evidence="3">
    <location>
        <begin position="28"/>
        <end position="82"/>
    </location>
</feature>
<organism evidence="6 7">
    <name type="scientific">Halovenus aranensis</name>
    <dbReference type="NCBI Taxonomy" id="890420"/>
    <lineage>
        <taxon>Archaea</taxon>
        <taxon>Methanobacteriati</taxon>
        <taxon>Methanobacteriota</taxon>
        <taxon>Stenosarchaea group</taxon>
        <taxon>Halobacteria</taxon>
        <taxon>Halobacteriales</taxon>
        <taxon>Haloarculaceae</taxon>
        <taxon>Halovenus</taxon>
    </lineage>
</organism>
<feature type="compositionally biased region" description="Basic and acidic residues" evidence="3">
    <location>
        <begin position="49"/>
        <end position="62"/>
    </location>
</feature>
<reference evidence="6 7" key="1">
    <citation type="submission" date="2016-10" db="EMBL/GenBank/DDBJ databases">
        <authorList>
            <person name="de Groot N.N."/>
        </authorList>
    </citation>
    <scope>NUCLEOTIDE SEQUENCE [LARGE SCALE GENOMIC DNA]</scope>
    <source>
        <strain evidence="6 7">IBRC-M10015</strain>
    </source>
</reference>
<evidence type="ECO:0000313" key="7">
    <source>
        <dbReference type="Proteomes" id="UP000198856"/>
    </source>
</evidence>
<dbReference type="GO" id="GO:0005524">
    <property type="term" value="F:ATP binding"/>
    <property type="evidence" value="ECO:0007669"/>
    <property type="project" value="UniProtKB-KW"/>
</dbReference>
<dbReference type="Gene3D" id="1.10.8.60">
    <property type="match status" value="1"/>
</dbReference>
<dbReference type="Gene3D" id="3.40.50.300">
    <property type="entry name" value="P-loop containing nucleotide triphosphate hydrolases"/>
    <property type="match status" value="1"/>
</dbReference>
<dbReference type="InterPro" id="IPR050168">
    <property type="entry name" value="AAA_ATPase_domain"/>
</dbReference>
<name>A0A1G8ZJJ6_9EURY</name>
<gene>
    <name evidence="6" type="ORF">SAMN05216226_1267</name>
</gene>
<dbReference type="InterPro" id="IPR027417">
    <property type="entry name" value="P-loop_NTPase"/>
</dbReference>
<keyword evidence="4" id="KW-1133">Transmembrane helix</keyword>
<dbReference type="Pfam" id="PF00004">
    <property type="entry name" value="AAA"/>
    <property type="match status" value="1"/>
</dbReference>
<dbReference type="SMART" id="SM00382">
    <property type="entry name" value="AAA"/>
    <property type="match status" value="1"/>
</dbReference>
<dbReference type="CDD" id="cd19481">
    <property type="entry name" value="RecA-like_protease"/>
    <property type="match status" value="1"/>
</dbReference>
<dbReference type="PANTHER" id="PTHR23077">
    <property type="entry name" value="AAA-FAMILY ATPASE"/>
    <property type="match status" value="1"/>
</dbReference>
<feature type="domain" description="AAA+ ATPase" evidence="5">
    <location>
        <begin position="133"/>
        <end position="273"/>
    </location>
</feature>
<evidence type="ECO:0000256" key="1">
    <source>
        <dbReference type="ARBA" id="ARBA00022741"/>
    </source>
</evidence>
<evidence type="ECO:0000256" key="2">
    <source>
        <dbReference type="ARBA" id="ARBA00022840"/>
    </source>
</evidence>
<dbReference type="OrthoDB" id="77269at2157"/>